<evidence type="ECO:0000313" key="10">
    <source>
        <dbReference type="Proteomes" id="UP000029669"/>
    </source>
</evidence>
<dbReference type="InterPro" id="IPR029026">
    <property type="entry name" value="tRNA_m1G_MTases_N"/>
</dbReference>
<dbReference type="HAMAP" id="MF_02060">
    <property type="entry name" value="tRNA_methyltr_TrmH"/>
    <property type="match status" value="1"/>
</dbReference>
<dbReference type="Pfam" id="PF00588">
    <property type="entry name" value="SpoU_methylase"/>
    <property type="match status" value="1"/>
</dbReference>
<dbReference type="HOGENOM" id="CLU_021322_4_2_9"/>
<sequence length="210" mass="24475">MQSNKIIVLEGRLKRFYEVLQKRQKDLVVFVDDVTNEHNFSAILRTCDAVGVMRVYYFSEAKNGIEINEAVSMAANRWLFIERVYDREKAIKELKGRENLQVVVTWLDESSKDFREIDYTKPTLLVVGNELKGVSEDILNLADERIVIPMMGMVQSLNVSVATGIILYEALKQRLDKGMYLKPTLSEKEIEEIIMKWNNDIIARRKERRK</sequence>
<dbReference type="EMBL" id="CP009170">
    <property type="protein sequence ID" value="AIS53474.1"/>
    <property type="molecule type" value="Genomic_DNA"/>
</dbReference>
<keyword evidence="5 7" id="KW-0819">tRNA processing</keyword>
<keyword evidence="4 7" id="KW-0949">S-adenosyl-L-methionine</keyword>
<evidence type="ECO:0000256" key="6">
    <source>
        <dbReference type="ARBA" id="ARBA00022884"/>
    </source>
</evidence>
<dbReference type="PANTHER" id="PTHR43453:SF1">
    <property type="entry name" value="TRNA_RRNA METHYLTRANSFERASE SPOU TYPE DOMAIN-CONTAINING PROTEIN"/>
    <property type="match status" value="1"/>
</dbReference>
<keyword evidence="2 7" id="KW-0489">Methyltransferase</keyword>
<evidence type="ECO:0000256" key="5">
    <source>
        <dbReference type="ARBA" id="ARBA00022694"/>
    </source>
</evidence>
<accession>A0A097AUG8</accession>
<dbReference type="InterPro" id="IPR029028">
    <property type="entry name" value="Alpha/beta_knot_MTases"/>
</dbReference>
<comment type="caution">
    <text evidence="7">Lacks conserved residue(s) required for the propagation of feature annotation.</text>
</comment>
<comment type="similarity">
    <text evidence="7">Belongs to the class IV-like SAM-binding methyltransferase superfamily. RNA methyltransferase TrmH family.</text>
</comment>
<name>A0A097AUG8_THEKI</name>
<evidence type="ECO:0000256" key="1">
    <source>
        <dbReference type="ARBA" id="ARBA00022555"/>
    </source>
</evidence>
<dbReference type="PANTHER" id="PTHR43453">
    <property type="entry name" value="RRNA METHYLASE-LIKE"/>
    <property type="match status" value="1"/>
</dbReference>
<dbReference type="Proteomes" id="UP000029669">
    <property type="component" value="Chromosome"/>
</dbReference>
<keyword evidence="1 7" id="KW-0820">tRNA-binding</keyword>
<feature type="binding site" evidence="7">
    <location>
        <position position="157"/>
    </location>
    <ligand>
        <name>S-adenosyl-L-methionine</name>
        <dbReference type="ChEBI" id="CHEBI:59789"/>
    </ligand>
</feature>
<feature type="domain" description="tRNA/rRNA methyltransferase SpoU type" evidence="8">
    <location>
        <begin position="27"/>
        <end position="168"/>
    </location>
</feature>
<organism evidence="9 10">
    <name type="scientific">Thermoanaerobacter kivui</name>
    <name type="common">Acetogenium kivui</name>
    <dbReference type="NCBI Taxonomy" id="2325"/>
    <lineage>
        <taxon>Bacteria</taxon>
        <taxon>Bacillati</taxon>
        <taxon>Bacillota</taxon>
        <taxon>Clostridia</taxon>
        <taxon>Thermoanaerobacterales</taxon>
        <taxon>Thermoanaerobacteraceae</taxon>
        <taxon>Thermoanaerobacter</taxon>
    </lineage>
</organism>
<keyword evidence="3 7" id="KW-0808">Transferase</keyword>
<dbReference type="InterPro" id="IPR001537">
    <property type="entry name" value="SpoU_MeTrfase"/>
</dbReference>
<protein>
    <recommendedName>
        <fullName evidence="7">tRNA (guanosine(18)-2'-O)-methyltransferase</fullName>
        <ecNumber evidence="7">2.1.1.34</ecNumber>
    </recommendedName>
    <alternativeName>
        <fullName evidence="7">tRNA [Gm18] methyltransferase</fullName>
    </alternativeName>
</protein>
<keyword evidence="10" id="KW-1185">Reference proteome</keyword>
<evidence type="ECO:0000256" key="7">
    <source>
        <dbReference type="HAMAP-Rule" id="MF_02060"/>
    </source>
</evidence>
<evidence type="ECO:0000259" key="8">
    <source>
        <dbReference type="Pfam" id="PF00588"/>
    </source>
</evidence>
<comment type="function">
    <text evidence="7">Catalyzes the 2'-O methylation of guanosine at position 18 in tRNA.</text>
</comment>
<dbReference type="GO" id="GO:0141100">
    <property type="term" value="F:tRNA (guanine(18)-2'-O)-methyltransferase activity"/>
    <property type="evidence" value="ECO:0007669"/>
    <property type="project" value="UniProtKB-UniRule"/>
</dbReference>
<dbReference type="OrthoDB" id="9794400at2"/>
<feature type="binding site" evidence="7">
    <location>
        <position position="148"/>
    </location>
    <ligand>
        <name>S-adenosyl-L-methionine</name>
        <dbReference type="ChEBI" id="CHEBI:59789"/>
    </ligand>
</feature>
<evidence type="ECO:0000256" key="3">
    <source>
        <dbReference type="ARBA" id="ARBA00022679"/>
    </source>
</evidence>
<dbReference type="EC" id="2.1.1.34" evidence="7"/>
<dbReference type="SUPFAM" id="SSF75217">
    <property type="entry name" value="alpha/beta knot"/>
    <property type="match status" value="1"/>
</dbReference>
<proteinExistence type="inferred from homology"/>
<dbReference type="KEGG" id="tki:TKV_c23490"/>
<gene>
    <name evidence="7 9" type="primary">trmH</name>
    <name evidence="9" type="ORF">TKV_c23490</name>
</gene>
<keyword evidence="6 7" id="KW-0694">RNA-binding</keyword>
<dbReference type="InterPro" id="IPR033671">
    <property type="entry name" value="TrmH"/>
</dbReference>
<dbReference type="CDD" id="cd18092">
    <property type="entry name" value="SpoU-like_TrmH"/>
    <property type="match status" value="1"/>
</dbReference>
<dbReference type="GO" id="GO:0000049">
    <property type="term" value="F:tRNA binding"/>
    <property type="evidence" value="ECO:0007669"/>
    <property type="project" value="UniProtKB-UniRule"/>
</dbReference>
<dbReference type="eggNOG" id="COG0566">
    <property type="taxonomic scope" value="Bacteria"/>
</dbReference>
<dbReference type="GO" id="GO:0002938">
    <property type="term" value="P:tRNA guanine ribose methylation"/>
    <property type="evidence" value="ECO:0007669"/>
    <property type="project" value="UniProtKB-UniRule"/>
</dbReference>
<evidence type="ECO:0000313" key="9">
    <source>
        <dbReference type="EMBL" id="AIS53474.1"/>
    </source>
</evidence>
<dbReference type="AlphaFoldDB" id="A0A097AUG8"/>
<dbReference type="RefSeq" id="WP_049686038.1">
    <property type="nucleotide sequence ID" value="NZ_CP009170.1"/>
</dbReference>
<evidence type="ECO:0000256" key="4">
    <source>
        <dbReference type="ARBA" id="ARBA00022691"/>
    </source>
</evidence>
<feature type="binding site" evidence="7">
    <location>
        <position position="105"/>
    </location>
    <ligand>
        <name>S-adenosyl-L-methionine</name>
        <dbReference type="ChEBI" id="CHEBI:59789"/>
    </ligand>
</feature>
<evidence type="ECO:0000256" key="2">
    <source>
        <dbReference type="ARBA" id="ARBA00022603"/>
    </source>
</evidence>
<comment type="catalytic activity">
    <reaction evidence="7">
        <text>guanosine(18) in tRNA + S-adenosyl-L-methionine = 2'-O-methylguanosine(18) in tRNA + S-adenosyl-L-homocysteine + H(+)</text>
        <dbReference type="Rhea" id="RHEA:20077"/>
        <dbReference type="Rhea" id="RHEA-COMP:10190"/>
        <dbReference type="Rhea" id="RHEA-COMP:10192"/>
        <dbReference type="ChEBI" id="CHEBI:15378"/>
        <dbReference type="ChEBI" id="CHEBI:57856"/>
        <dbReference type="ChEBI" id="CHEBI:59789"/>
        <dbReference type="ChEBI" id="CHEBI:74269"/>
        <dbReference type="ChEBI" id="CHEBI:74445"/>
        <dbReference type="EC" id="2.1.1.34"/>
    </reaction>
</comment>
<dbReference type="Gene3D" id="3.40.1280.10">
    <property type="match status" value="1"/>
</dbReference>
<reference evidence="10" key="1">
    <citation type="journal article" date="2015" name="Genome Announc.">
        <title>Whole-Genome Sequences of 80 Environmental and Clinical Isolates of Burkholderia pseudomallei.</title>
        <authorList>
            <person name="Johnson S.L."/>
            <person name="Baker A.L."/>
            <person name="Chain P.S."/>
            <person name="Currie B.J."/>
            <person name="Daligault H.E."/>
            <person name="Davenport K.W."/>
            <person name="Davis C.B."/>
            <person name="Inglis T.J."/>
            <person name="Kaestli M."/>
            <person name="Koren S."/>
            <person name="Mayo M."/>
            <person name="Merritt A.J."/>
            <person name="Price E.P."/>
            <person name="Sarovich D.S."/>
            <person name="Warner J."/>
            <person name="Rosovitz M.J."/>
        </authorList>
    </citation>
    <scope>NUCLEOTIDE SEQUENCE [LARGE SCALE GENOMIC DNA]</scope>
    <source>
        <strain evidence="10">DSM 2030</strain>
    </source>
</reference>
<dbReference type="STRING" id="2325.TKV_c23490"/>